<dbReference type="PANTHER" id="PTHR40619">
    <property type="entry name" value="FUNGAL STAND N-TERMINAL GOODBYE DOMAIN-CONTAINING PROTEIN"/>
    <property type="match status" value="1"/>
</dbReference>
<protein>
    <submittedName>
        <fullName evidence="1">Uncharacterized protein</fullName>
    </submittedName>
</protein>
<comment type="caution">
    <text evidence="1">The sequence shown here is derived from an EMBL/GenBank/DDBJ whole genome shotgun (WGS) entry which is preliminary data.</text>
</comment>
<dbReference type="AlphaFoldDB" id="A0A0G2E6W7"/>
<organism evidence="1 2">
    <name type="scientific">Diplodia seriata</name>
    <dbReference type="NCBI Taxonomy" id="420778"/>
    <lineage>
        <taxon>Eukaryota</taxon>
        <taxon>Fungi</taxon>
        <taxon>Dikarya</taxon>
        <taxon>Ascomycota</taxon>
        <taxon>Pezizomycotina</taxon>
        <taxon>Dothideomycetes</taxon>
        <taxon>Dothideomycetes incertae sedis</taxon>
        <taxon>Botryosphaeriales</taxon>
        <taxon>Botryosphaeriaceae</taxon>
        <taxon>Diplodia</taxon>
    </lineage>
</organism>
<dbReference type="Proteomes" id="UP000034182">
    <property type="component" value="Unassembled WGS sequence"/>
</dbReference>
<reference evidence="1 2" key="1">
    <citation type="submission" date="2015-03" db="EMBL/GenBank/DDBJ databases">
        <authorList>
            <person name="Morales-Cruz A."/>
            <person name="Amrine K.C."/>
            <person name="Cantu D."/>
        </authorList>
    </citation>
    <scope>NUCLEOTIDE SEQUENCE [LARGE SCALE GENOMIC DNA]</scope>
    <source>
        <strain evidence="1">DS831</strain>
    </source>
</reference>
<dbReference type="EMBL" id="LAQI01000121">
    <property type="protein sequence ID" value="KKY18772.1"/>
    <property type="molecule type" value="Genomic_DNA"/>
</dbReference>
<evidence type="ECO:0000313" key="2">
    <source>
        <dbReference type="Proteomes" id="UP000034182"/>
    </source>
</evidence>
<sequence length="179" mass="20948">MDPAWNPAVSRFNATQAVKNRTSRYKEFMRKYVHETKDAHIRAFKVDATHTWADVQIHIDRATQDYDLQGSSWRFPFRKFGRAFSENASATQAAIRMKEVRDKVFKCLARIPEVVEYTKGYLRLYRDDADLHQIAQDLYVAILEAVEDMTAWFNEKAYSESQLKIATGRQKAYENVRKA</sequence>
<name>A0A0G2E6W7_9PEZI</name>
<evidence type="ECO:0000313" key="1">
    <source>
        <dbReference type="EMBL" id="KKY18772.1"/>
    </source>
</evidence>
<reference evidence="1 2" key="2">
    <citation type="submission" date="2015-05" db="EMBL/GenBank/DDBJ databases">
        <title>Distinctive expansion of gene families associated with plant cell wall degradation and secondary metabolism in the genomes of grapevine trunk pathogens.</title>
        <authorList>
            <person name="Lawrence D.P."/>
            <person name="Travadon R."/>
            <person name="Rolshausen P.E."/>
            <person name="Baumgartner K."/>
        </authorList>
    </citation>
    <scope>NUCLEOTIDE SEQUENCE [LARGE SCALE GENOMIC DNA]</scope>
    <source>
        <strain evidence="1">DS831</strain>
    </source>
</reference>
<dbReference type="PANTHER" id="PTHR40619:SF3">
    <property type="entry name" value="FUNGAL STAND N-TERMINAL GOODBYE DOMAIN-CONTAINING PROTEIN"/>
    <property type="match status" value="1"/>
</dbReference>
<gene>
    <name evidence="1" type="ORF">UCDDS831_g05795</name>
</gene>
<accession>A0A0G2E6W7</accession>
<proteinExistence type="predicted"/>